<dbReference type="Gene3D" id="1.10.565.10">
    <property type="entry name" value="Retinoid X Receptor"/>
    <property type="match status" value="1"/>
</dbReference>
<dbReference type="Pfam" id="PF00105">
    <property type="entry name" value="zf-C4"/>
    <property type="match status" value="1"/>
</dbReference>
<dbReference type="PANTHER" id="PTHR24082:SF473">
    <property type="entry name" value="ECDYSONE-INDUCED PROTEIN 75B, ISOFORM B"/>
    <property type="match status" value="1"/>
</dbReference>
<name>A0AA88YEQ5_PINIB</name>
<dbReference type="GO" id="GO:0030154">
    <property type="term" value="P:cell differentiation"/>
    <property type="evidence" value="ECO:0007669"/>
    <property type="project" value="TreeGrafter"/>
</dbReference>
<evidence type="ECO:0000256" key="2">
    <source>
        <dbReference type="ARBA" id="ARBA00022771"/>
    </source>
</evidence>
<dbReference type="Gene3D" id="3.30.50.10">
    <property type="entry name" value="Erythroid Transcription Factor GATA-1, subunit A"/>
    <property type="match status" value="1"/>
</dbReference>
<evidence type="ECO:0000313" key="13">
    <source>
        <dbReference type="EMBL" id="KAK3103600.1"/>
    </source>
</evidence>
<keyword evidence="1 9" id="KW-0479">Metal-binding</keyword>
<dbReference type="InterPro" id="IPR001723">
    <property type="entry name" value="Nuclear_hrmn_rcpt"/>
</dbReference>
<dbReference type="CDD" id="cd06916">
    <property type="entry name" value="NR_DBD_like"/>
    <property type="match status" value="1"/>
</dbReference>
<dbReference type="GO" id="GO:0008270">
    <property type="term" value="F:zinc ion binding"/>
    <property type="evidence" value="ECO:0007669"/>
    <property type="project" value="UniProtKB-KW"/>
</dbReference>
<dbReference type="GO" id="GO:0005634">
    <property type="term" value="C:nucleus"/>
    <property type="evidence" value="ECO:0007669"/>
    <property type="project" value="UniProtKB-SubCell"/>
</dbReference>
<dbReference type="Pfam" id="PF00104">
    <property type="entry name" value="Hormone_recep"/>
    <property type="match status" value="1"/>
</dbReference>
<dbReference type="EMBL" id="VSWD01000005">
    <property type="protein sequence ID" value="KAK3103600.1"/>
    <property type="molecule type" value="Genomic_DNA"/>
</dbReference>
<dbReference type="InterPro" id="IPR000536">
    <property type="entry name" value="Nucl_hrmn_rcpt_lig-bd"/>
</dbReference>
<evidence type="ECO:0000256" key="6">
    <source>
        <dbReference type="ARBA" id="ARBA00023163"/>
    </source>
</evidence>
<feature type="region of interest" description="Disordered" evidence="10">
    <location>
        <begin position="94"/>
        <end position="125"/>
    </location>
</feature>
<evidence type="ECO:0000256" key="7">
    <source>
        <dbReference type="ARBA" id="ARBA00023170"/>
    </source>
</evidence>
<feature type="domain" description="Nuclear receptor" evidence="11">
    <location>
        <begin position="152"/>
        <end position="236"/>
    </location>
</feature>
<keyword evidence="2 9" id="KW-0863">Zinc-finger</keyword>
<gene>
    <name evidence="13" type="ORF">FSP39_020438</name>
</gene>
<dbReference type="GO" id="GO:0045944">
    <property type="term" value="P:positive regulation of transcription by RNA polymerase II"/>
    <property type="evidence" value="ECO:0007669"/>
    <property type="project" value="TreeGrafter"/>
</dbReference>
<evidence type="ECO:0000259" key="11">
    <source>
        <dbReference type="PROSITE" id="PS51030"/>
    </source>
</evidence>
<keyword evidence="3 9" id="KW-0862">Zinc</keyword>
<feature type="compositionally biased region" description="Polar residues" evidence="10">
    <location>
        <begin position="94"/>
        <end position="111"/>
    </location>
</feature>
<dbReference type="PRINTS" id="PR00398">
    <property type="entry name" value="STRDHORMONER"/>
</dbReference>
<evidence type="ECO:0000256" key="4">
    <source>
        <dbReference type="ARBA" id="ARBA00023015"/>
    </source>
</evidence>
<feature type="domain" description="NR LBD" evidence="12">
    <location>
        <begin position="299"/>
        <end position="533"/>
    </location>
</feature>
<dbReference type="SUPFAM" id="SSF57716">
    <property type="entry name" value="Glucocorticoid receptor-like (DNA-binding domain)"/>
    <property type="match status" value="1"/>
</dbReference>
<evidence type="ECO:0000313" key="14">
    <source>
        <dbReference type="Proteomes" id="UP001186944"/>
    </source>
</evidence>
<dbReference type="PRINTS" id="PR00047">
    <property type="entry name" value="STROIDFINGER"/>
</dbReference>
<comment type="caution">
    <text evidence="13">The sequence shown here is derived from an EMBL/GenBank/DDBJ whole genome shotgun (WGS) entry which is preliminary data.</text>
</comment>
<proteinExistence type="inferred from homology"/>
<evidence type="ECO:0000256" key="5">
    <source>
        <dbReference type="ARBA" id="ARBA00023125"/>
    </source>
</evidence>
<keyword evidence="4 9" id="KW-0805">Transcription regulation</keyword>
<keyword evidence="7 9" id="KW-0675">Receptor</keyword>
<sequence length="533" mass="60669">MEVLGVVLHLDEVEEDHHDLLSIYYKGLDIVMDETEISQVINVDTVSPEENHCEGGNTDLMSLMDSNSHNKDKNVLIQKCDDVFDVGSSLSEVQNGRQSVSTDSEASSNTGCLEHRSRPSNLTFEKGSDLQTVDGLLRSKAPKPSSPSSAFLPPCRVCSDPASGFHYGVNTCEACKGFFRRSIIKVQQKNQAYKCKAKLKEEKGSCILGPGKKNVCGSCRYQKCLDVGMSQDAIKTGRYTYEKRTKDTVEVKRLLANDGRVIDEMIGEDEIDSILYSLNNVQLNYPDMHLLQNNEFIKQKQMKIYTDHQAKVETFGSMSVIPKQVWEEFFERTGIDLDDRQQVMKGMAEKMEVAITNMVDYVRTIPGFTELTVADQTALVKTSHFEYWYVGNYQFIDPDLRVITGQSDFHESNVQSIIRQDFLDAVFKFTKSMLALDLNPEEIILLRGIVVTFTDRCPLEGPEKVERIQWKLISGIYLVARRNKQNPNKRICKILDRLTELRCLTEMSRELDKEKLKWPIIKDYPLVMDVISV</sequence>
<evidence type="ECO:0000256" key="3">
    <source>
        <dbReference type="ARBA" id="ARBA00022833"/>
    </source>
</evidence>
<dbReference type="PROSITE" id="PS51843">
    <property type="entry name" value="NR_LBD"/>
    <property type="match status" value="1"/>
</dbReference>
<organism evidence="13 14">
    <name type="scientific">Pinctada imbricata</name>
    <name type="common">Atlantic pearl-oyster</name>
    <name type="synonym">Pinctada martensii</name>
    <dbReference type="NCBI Taxonomy" id="66713"/>
    <lineage>
        <taxon>Eukaryota</taxon>
        <taxon>Metazoa</taxon>
        <taxon>Spiralia</taxon>
        <taxon>Lophotrochozoa</taxon>
        <taxon>Mollusca</taxon>
        <taxon>Bivalvia</taxon>
        <taxon>Autobranchia</taxon>
        <taxon>Pteriomorphia</taxon>
        <taxon>Pterioida</taxon>
        <taxon>Pterioidea</taxon>
        <taxon>Pteriidae</taxon>
        <taxon>Pinctada</taxon>
    </lineage>
</organism>
<dbReference type="GO" id="GO:0000978">
    <property type="term" value="F:RNA polymerase II cis-regulatory region sequence-specific DNA binding"/>
    <property type="evidence" value="ECO:0007669"/>
    <property type="project" value="TreeGrafter"/>
</dbReference>
<dbReference type="AlphaFoldDB" id="A0AA88YEQ5"/>
<evidence type="ECO:0000256" key="10">
    <source>
        <dbReference type="SAM" id="MobiDB-lite"/>
    </source>
</evidence>
<keyword evidence="5 9" id="KW-0238">DNA-binding</keyword>
<evidence type="ECO:0000259" key="12">
    <source>
        <dbReference type="PROSITE" id="PS51843"/>
    </source>
</evidence>
<dbReference type="InterPro" id="IPR013088">
    <property type="entry name" value="Znf_NHR/GATA"/>
</dbReference>
<dbReference type="PANTHER" id="PTHR24082">
    <property type="entry name" value="NUCLEAR HORMONE RECEPTOR"/>
    <property type="match status" value="1"/>
</dbReference>
<evidence type="ECO:0000256" key="1">
    <source>
        <dbReference type="ARBA" id="ARBA00022723"/>
    </source>
</evidence>
<comment type="subcellular location">
    <subcellularLocation>
        <location evidence="9">Nucleus</location>
    </subcellularLocation>
</comment>
<dbReference type="GO" id="GO:0009755">
    <property type="term" value="P:hormone-mediated signaling pathway"/>
    <property type="evidence" value="ECO:0007669"/>
    <property type="project" value="TreeGrafter"/>
</dbReference>
<reference evidence="13" key="1">
    <citation type="submission" date="2019-08" db="EMBL/GenBank/DDBJ databases">
        <title>The improved chromosome-level genome for the pearl oyster Pinctada fucata martensii using PacBio sequencing and Hi-C.</title>
        <authorList>
            <person name="Zheng Z."/>
        </authorList>
    </citation>
    <scope>NUCLEOTIDE SEQUENCE</scope>
    <source>
        <strain evidence="13">ZZ-2019</strain>
        <tissue evidence="13">Adductor muscle</tissue>
    </source>
</reference>
<dbReference type="SUPFAM" id="SSF48508">
    <property type="entry name" value="Nuclear receptor ligand-binding domain"/>
    <property type="match status" value="1"/>
</dbReference>
<dbReference type="GO" id="GO:0000122">
    <property type="term" value="P:negative regulation of transcription by RNA polymerase II"/>
    <property type="evidence" value="ECO:0007669"/>
    <property type="project" value="TreeGrafter"/>
</dbReference>
<keyword evidence="6 9" id="KW-0804">Transcription</keyword>
<dbReference type="GO" id="GO:0004879">
    <property type="term" value="F:nuclear receptor activity"/>
    <property type="evidence" value="ECO:0007669"/>
    <property type="project" value="TreeGrafter"/>
</dbReference>
<dbReference type="InterPro" id="IPR001628">
    <property type="entry name" value="Znf_hrmn_rcpt"/>
</dbReference>
<dbReference type="Proteomes" id="UP001186944">
    <property type="component" value="Unassembled WGS sequence"/>
</dbReference>
<dbReference type="InterPro" id="IPR050234">
    <property type="entry name" value="Nuclear_hormone_rcpt_NR1"/>
</dbReference>
<dbReference type="PROSITE" id="PS00031">
    <property type="entry name" value="NUCLEAR_REC_DBD_1"/>
    <property type="match status" value="1"/>
</dbReference>
<dbReference type="SMART" id="SM00430">
    <property type="entry name" value="HOLI"/>
    <property type="match status" value="1"/>
</dbReference>
<accession>A0AA88YEQ5</accession>
<keyword evidence="14" id="KW-1185">Reference proteome</keyword>
<protein>
    <submittedName>
        <fullName evidence="13">Uncharacterized protein</fullName>
    </submittedName>
</protein>
<evidence type="ECO:0000256" key="9">
    <source>
        <dbReference type="RuleBase" id="RU004334"/>
    </source>
</evidence>
<comment type="similarity">
    <text evidence="9">Belongs to the nuclear hormone receptor family.</text>
</comment>
<dbReference type="PROSITE" id="PS51030">
    <property type="entry name" value="NUCLEAR_REC_DBD_2"/>
    <property type="match status" value="1"/>
</dbReference>
<dbReference type="InterPro" id="IPR035500">
    <property type="entry name" value="NHR-like_dom_sf"/>
</dbReference>
<keyword evidence="8 9" id="KW-0539">Nucleus</keyword>
<dbReference type="SMART" id="SM00399">
    <property type="entry name" value="ZnF_C4"/>
    <property type="match status" value="1"/>
</dbReference>
<evidence type="ECO:0000256" key="8">
    <source>
        <dbReference type="ARBA" id="ARBA00023242"/>
    </source>
</evidence>